<accession>A0A1Q9DN68</accession>
<dbReference type="PANTHER" id="PTHR48057">
    <property type="entry name" value="LEUCINE-RICH REPEAT SERINE/THREONINE-PROTEIN KINASE 1"/>
    <property type="match status" value="1"/>
</dbReference>
<dbReference type="OMA" id="SEHCAIP"/>
<dbReference type="InterPro" id="IPR032675">
    <property type="entry name" value="LRR_dom_sf"/>
</dbReference>
<dbReference type="Gene3D" id="3.80.10.10">
    <property type="entry name" value="Ribonuclease Inhibitor"/>
    <property type="match status" value="3"/>
</dbReference>
<gene>
    <name evidence="1" type="primary">GSO1</name>
    <name evidence="1" type="ORF">AK812_SmicGene21115</name>
</gene>
<dbReference type="SUPFAM" id="SSF52058">
    <property type="entry name" value="L domain-like"/>
    <property type="match status" value="2"/>
</dbReference>
<evidence type="ECO:0000313" key="2">
    <source>
        <dbReference type="Proteomes" id="UP000186817"/>
    </source>
</evidence>
<name>A0A1Q9DN68_SYMMI</name>
<comment type="caution">
    <text evidence="1">The sequence shown here is derived from an EMBL/GenBank/DDBJ whole genome shotgun (WGS) entry which is preliminary data.</text>
</comment>
<dbReference type="GO" id="GO:0016301">
    <property type="term" value="F:kinase activity"/>
    <property type="evidence" value="ECO:0007669"/>
    <property type="project" value="UniProtKB-KW"/>
</dbReference>
<dbReference type="InterPro" id="IPR052595">
    <property type="entry name" value="LRRC69/RLP"/>
</dbReference>
<reference evidence="1 2" key="1">
    <citation type="submission" date="2016-02" db="EMBL/GenBank/DDBJ databases">
        <title>Genome analysis of coral dinoflagellate symbionts highlights evolutionary adaptations to a symbiotic lifestyle.</title>
        <authorList>
            <person name="Aranda M."/>
            <person name="Li Y."/>
            <person name="Liew Y.J."/>
            <person name="Baumgarten S."/>
            <person name="Simakov O."/>
            <person name="Wilson M."/>
            <person name="Piel J."/>
            <person name="Ashoor H."/>
            <person name="Bougouffa S."/>
            <person name="Bajic V.B."/>
            <person name="Ryu T."/>
            <person name="Ravasi T."/>
            <person name="Bayer T."/>
            <person name="Micklem G."/>
            <person name="Kim H."/>
            <person name="Bhak J."/>
            <person name="Lajeunesse T.C."/>
            <person name="Voolstra C.R."/>
        </authorList>
    </citation>
    <scope>NUCLEOTIDE SEQUENCE [LARGE SCALE GENOMIC DNA]</scope>
    <source>
        <strain evidence="1 2">CCMP2467</strain>
    </source>
</reference>
<dbReference type="Proteomes" id="UP000186817">
    <property type="component" value="Unassembled WGS sequence"/>
</dbReference>
<protein>
    <submittedName>
        <fullName evidence="1">LRR receptor-like serine/threonine-protein kinase GSO1</fullName>
    </submittedName>
</protein>
<dbReference type="EMBL" id="LSRX01000460">
    <property type="protein sequence ID" value="OLP96612.1"/>
    <property type="molecule type" value="Genomic_DNA"/>
</dbReference>
<keyword evidence="1" id="KW-0808">Transferase</keyword>
<keyword evidence="1" id="KW-0675">Receptor</keyword>
<keyword evidence="2" id="KW-1185">Reference proteome</keyword>
<keyword evidence="1" id="KW-0418">Kinase</keyword>
<sequence length="712" mass="77822">MWLCLPGAAGFRGFLSARPVPADCLDCEQVMRCGAFTLLSFSRQAVALHSQEKGRLKRRCGLEEVPEEELSLGLEPRTATSSKRAEDRKDPEIDARLTNLLGRPWTLKGSVLGRCSSLLHGPWQGPSPEALRSILLSLGVAAEELRGNPEHWQGVEIDVNGCVWKLDLTGRPISGTLDALANLTTLEFLYLKNTGVTGSLQALAEMTELRKLWLHDTKVAGDLRALFKLTKLKQLILRNTGVNGGLQALGDMTELRRLWLEGTKVAGDLQPLFKLTKLKQLQLSDTGVTGGLQALGDMSELRKLRLDGTKVAGDLQPLFNLTKLEELLLRNTGVTGGLQALAEMSELQKLWLHGTKVAGELQPLFKLTKLEQLQLSDTGVTGGLQALAEMTELQKLWLYGTKVAGDLQPLSKLTKLKELSLTNTGVSAGLQALGNMSELQKLRLGGTQVAGDLQPLFNLTKLEALSLENTGVQGDLGELIHLTNLEQADLGGTRVSGRLTPAWRGQLLQLHTLSLKGSQVNFLPVGRDLEDLRATFFTEKTGQLLPALVNLDVALCPLDGEVENLLQPLSFAGHLASIRASGANLSGHLRKSCLREVYVDGRFYSEHCAIPLQSSLQGVELADNKIDRIEGIPANVYVSLANNSETYLDVKELRQALDRNVQVDLTSTKISNTDDVATLFHEEVLHRTKQLTQSDRLQGFDCYESGWNPGTE</sequence>
<dbReference type="OrthoDB" id="417964at2759"/>
<organism evidence="1 2">
    <name type="scientific">Symbiodinium microadriaticum</name>
    <name type="common">Dinoflagellate</name>
    <name type="synonym">Zooxanthella microadriatica</name>
    <dbReference type="NCBI Taxonomy" id="2951"/>
    <lineage>
        <taxon>Eukaryota</taxon>
        <taxon>Sar</taxon>
        <taxon>Alveolata</taxon>
        <taxon>Dinophyceae</taxon>
        <taxon>Suessiales</taxon>
        <taxon>Symbiodiniaceae</taxon>
        <taxon>Symbiodinium</taxon>
    </lineage>
</organism>
<proteinExistence type="predicted"/>
<dbReference type="AlphaFoldDB" id="A0A1Q9DN68"/>
<evidence type="ECO:0000313" key="1">
    <source>
        <dbReference type="EMBL" id="OLP96612.1"/>
    </source>
</evidence>